<feature type="domain" description="SusD-like N-terminal" evidence="7">
    <location>
        <begin position="26"/>
        <end position="213"/>
    </location>
</feature>
<evidence type="ECO:0000256" key="1">
    <source>
        <dbReference type="ARBA" id="ARBA00004442"/>
    </source>
</evidence>
<dbReference type="Gene3D" id="1.25.40.900">
    <property type="match status" value="1"/>
</dbReference>
<dbReference type="Gene3D" id="2.20.20.130">
    <property type="match status" value="1"/>
</dbReference>
<dbReference type="Pfam" id="PF07980">
    <property type="entry name" value="SusD_RagB"/>
    <property type="match status" value="1"/>
</dbReference>
<sequence>MRKYYNYIYLSVVAVVTLISTSACEKWLDIVPQTQIESDVAFEKESGFQDALTGVYLKISDQSLYGRELTFGMVDGLAGQFDVAANSNQYYPIVNYQYNGEAFISKNNTLYEKGYNAIANLNNLIANLDKKGEQLFSGVNYAIIKGEAYGLRAMLHFDLIRLYGSSIASEGSTKLAIPYVDVVTTQPQMRLTTQAFMERVLADLDVAAENLKKSDPIIVSNSNNATTYLRDRSYKLNYYAVKALQARAYLYTGNQQNALAAAKEVIDDNVFAWTPSAEIVHSNTGSRNRVYTQELVFCLSINGFSTYVNPYFEAVNLGGTLLGRRSSEYDNLFGGNSDYRYAHITEASADGSVRFSTKLYQPASMLSAFANRMPMIRKSELYYIAAECLAATDPLQAITYLNLVRRQRNSIPDLPTDLDVEDIDREIELEYRKEFISEGQLFYYYKRKNKSQIPDVTILMDDTKYVLPLPDREISYGL</sequence>
<reference evidence="8 9" key="1">
    <citation type="submission" date="2019-04" db="EMBL/GenBank/DDBJ databases">
        <title>Sphingobacterium olei sp. nov., isolated from oil-contaminated soil.</title>
        <authorList>
            <person name="Liu B."/>
        </authorList>
    </citation>
    <scope>NUCLEOTIDE SEQUENCE [LARGE SCALE GENOMIC DNA]</scope>
    <source>
        <strain evidence="8 9">Y3L14</strain>
    </source>
</reference>
<evidence type="ECO:0000256" key="3">
    <source>
        <dbReference type="ARBA" id="ARBA00022729"/>
    </source>
</evidence>
<evidence type="ECO:0000256" key="2">
    <source>
        <dbReference type="ARBA" id="ARBA00006275"/>
    </source>
</evidence>
<proteinExistence type="inferred from homology"/>
<dbReference type="OrthoDB" id="1097962at2"/>
<keyword evidence="9" id="KW-1185">Reference proteome</keyword>
<comment type="subcellular location">
    <subcellularLocation>
        <location evidence="1">Cell outer membrane</location>
    </subcellularLocation>
</comment>
<dbReference type="Proteomes" id="UP000309872">
    <property type="component" value="Unassembled WGS sequence"/>
</dbReference>
<dbReference type="Pfam" id="PF14322">
    <property type="entry name" value="SusD-like_3"/>
    <property type="match status" value="1"/>
</dbReference>
<protein>
    <submittedName>
        <fullName evidence="8">RagB/SusD family nutrient uptake outer membrane protein</fullName>
    </submittedName>
</protein>
<dbReference type="InterPro" id="IPR011990">
    <property type="entry name" value="TPR-like_helical_dom_sf"/>
</dbReference>
<dbReference type="SUPFAM" id="SSF48452">
    <property type="entry name" value="TPR-like"/>
    <property type="match status" value="1"/>
</dbReference>
<gene>
    <name evidence="8" type="ORF">FAZ19_04100</name>
</gene>
<dbReference type="InterPro" id="IPR012944">
    <property type="entry name" value="SusD_RagB_dom"/>
</dbReference>
<name>A0A4U0HAM1_9SPHI</name>
<dbReference type="EMBL" id="SUKA01000001">
    <property type="protein sequence ID" value="TJY68444.1"/>
    <property type="molecule type" value="Genomic_DNA"/>
</dbReference>
<evidence type="ECO:0000313" key="9">
    <source>
        <dbReference type="Proteomes" id="UP000309872"/>
    </source>
</evidence>
<evidence type="ECO:0000256" key="4">
    <source>
        <dbReference type="ARBA" id="ARBA00023136"/>
    </source>
</evidence>
<dbReference type="PROSITE" id="PS51257">
    <property type="entry name" value="PROKAR_LIPOPROTEIN"/>
    <property type="match status" value="1"/>
</dbReference>
<comment type="similarity">
    <text evidence="2">Belongs to the SusD family.</text>
</comment>
<organism evidence="8 9">
    <name type="scientific">Sphingobacterium alkalisoli</name>
    <dbReference type="NCBI Taxonomy" id="1874115"/>
    <lineage>
        <taxon>Bacteria</taxon>
        <taxon>Pseudomonadati</taxon>
        <taxon>Bacteroidota</taxon>
        <taxon>Sphingobacteriia</taxon>
        <taxon>Sphingobacteriales</taxon>
        <taxon>Sphingobacteriaceae</taxon>
        <taxon>Sphingobacterium</taxon>
    </lineage>
</organism>
<keyword evidence="5" id="KW-0998">Cell outer membrane</keyword>
<evidence type="ECO:0000259" key="6">
    <source>
        <dbReference type="Pfam" id="PF07980"/>
    </source>
</evidence>
<feature type="domain" description="RagB/SusD" evidence="6">
    <location>
        <begin position="370"/>
        <end position="449"/>
    </location>
</feature>
<comment type="caution">
    <text evidence="8">The sequence shown here is derived from an EMBL/GenBank/DDBJ whole genome shotgun (WGS) entry which is preliminary data.</text>
</comment>
<dbReference type="Gene3D" id="1.25.40.390">
    <property type="match status" value="1"/>
</dbReference>
<dbReference type="AlphaFoldDB" id="A0A4U0HAM1"/>
<evidence type="ECO:0000313" key="8">
    <source>
        <dbReference type="EMBL" id="TJY68444.1"/>
    </source>
</evidence>
<dbReference type="InterPro" id="IPR033985">
    <property type="entry name" value="SusD-like_N"/>
</dbReference>
<dbReference type="GO" id="GO:0009279">
    <property type="term" value="C:cell outer membrane"/>
    <property type="evidence" value="ECO:0007669"/>
    <property type="project" value="UniProtKB-SubCell"/>
</dbReference>
<keyword evidence="3" id="KW-0732">Signal</keyword>
<dbReference type="RefSeq" id="WP_136819310.1">
    <property type="nucleotide sequence ID" value="NZ_BMJX01000001.1"/>
</dbReference>
<keyword evidence="4" id="KW-0472">Membrane</keyword>
<evidence type="ECO:0000259" key="7">
    <source>
        <dbReference type="Pfam" id="PF14322"/>
    </source>
</evidence>
<evidence type="ECO:0000256" key="5">
    <source>
        <dbReference type="ARBA" id="ARBA00023237"/>
    </source>
</evidence>
<accession>A0A4U0HAM1</accession>